<feature type="binding site" evidence="17">
    <location>
        <position position="207"/>
    </location>
    <ligand>
        <name>substrate</name>
    </ligand>
</feature>
<dbReference type="UniPathway" id="UPA00275">
    <property type="reaction ID" value="UER00401"/>
</dbReference>
<feature type="domain" description="CMP/dCMP-type deaminase" evidence="19">
    <location>
        <begin position="1"/>
        <end position="126"/>
    </location>
</feature>
<dbReference type="PROSITE" id="PS00903">
    <property type="entry name" value="CYT_DCMP_DEAMINASES_1"/>
    <property type="match status" value="1"/>
</dbReference>
<feature type="binding site" evidence="17">
    <location>
        <position position="187"/>
    </location>
    <ligand>
        <name>substrate</name>
    </ligand>
</feature>
<comment type="catalytic activity">
    <reaction evidence="13 15">
        <text>5-amino-6-(5-phospho-D-ribitylamino)uracil + NADP(+) = 5-amino-6-(5-phospho-D-ribosylamino)uracil + NADPH + H(+)</text>
        <dbReference type="Rhea" id="RHEA:17845"/>
        <dbReference type="ChEBI" id="CHEBI:15378"/>
        <dbReference type="ChEBI" id="CHEBI:57783"/>
        <dbReference type="ChEBI" id="CHEBI:58349"/>
        <dbReference type="ChEBI" id="CHEBI:58421"/>
        <dbReference type="ChEBI" id="CHEBI:58453"/>
        <dbReference type="EC" id="1.1.1.193"/>
    </reaction>
</comment>
<evidence type="ECO:0000256" key="15">
    <source>
        <dbReference type="PIRNR" id="PIRNR006769"/>
    </source>
</evidence>
<keyword evidence="12" id="KW-0511">Multifunctional enzyme</keyword>
<dbReference type="InterPro" id="IPR024072">
    <property type="entry name" value="DHFR-like_dom_sf"/>
</dbReference>
<feature type="binding site" evidence="17">
    <location>
        <position position="301"/>
    </location>
    <ligand>
        <name>substrate</name>
    </ligand>
</feature>
<evidence type="ECO:0000256" key="2">
    <source>
        <dbReference type="ARBA" id="ARBA00004882"/>
    </source>
</evidence>
<keyword evidence="21" id="KW-1185">Reference proteome</keyword>
<dbReference type="InterPro" id="IPR016192">
    <property type="entry name" value="APOBEC/CMP_deaminase_Zn-bd"/>
</dbReference>
<dbReference type="CDD" id="cd01284">
    <property type="entry name" value="Riboflavin_deaminase-reductase"/>
    <property type="match status" value="1"/>
</dbReference>
<dbReference type="GO" id="GO:0008270">
    <property type="term" value="F:zinc ion binding"/>
    <property type="evidence" value="ECO:0007669"/>
    <property type="project" value="InterPro"/>
</dbReference>
<dbReference type="GO" id="GO:0009231">
    <property type="term" value="P:riboflavin biosynthetic process"/>
    <property type="evidence" value="ECO:0007669"/>
    <property type="project" value="UniProtKB-UniPathway"/>
</dbReference>
<dbReference type="EC" id="1.1.1.193" evidence="15"/>
<feature type="active site" description="Proton donor" evidence="16">
    <location>
        <position position="52"/>
    </location>
</feature>
<comment type="pathway">
    <text evidence="2 15">Cofactor biosynthesis; riboflavin biosynthesis; 5-amino-6-(D-ribitylamino)uracil from GTP: step 2/4.</text>
</comment>
<dbReference type="InterPro" id="IPR011549">
    <property type="entry name" value="RibD_C"/>
</dbReference>
<dbReference type="OrthoDB" id="9800865at2"/>
<dbReference type="InterPro" id="IPR004794">
    <property type="entry name" value="Eubact_RibD"/>
</dbReference>
<keyword evidence="7 15" id="KW-0479">Metal-binding</keyword>
<dbReference type="PANTHER" id="PTHR38011:SF7">
    <property type="entry name" value="2,5-DIAMINO-6-RIBOSYLAMINO-4(3H)-PYRIMIDINONE 5'-PHOSPHATE REDUCTASE"/>
    <property type="match status" value="1"/>
</dbReference>
<feature type="binding site" evidence="17">
    <location>
        <position position="228"/>
    </location>
    <ligand>
        <name>NADP(+)</name>
        <dbReference type="ChEBI" id="CHEBI:58349"/>
    </ligand>
</feature>
<evidence type="ECO:0000256" key="10">
    <source>
        <dbReference type="ARBA" id="ARBA00022857"/>
    </source>
</evidence>
<keyword evidence="10 15" id="KW-0521">NADP</keyword>
<evidence type="ECO:0000256" key="3">
    <source>
        <dbReference type="ARBA" id="ARBA00004910"/>
    </source>
</evidence>
<evidence type="ECO:0000256" key="4">
    <source>
        <dbReference type="ARBA" id="ARBA00005259"/>
    </source>
</evidence>
<dbReference type="InterPro" id="IPR002734">
    <property type="entry name" value="RibDG_C"/>
</dbReference>
<dbReference type="SUPFAM" id="SSF53597">
    <property type="entry name" value="Dihydrofolate reductase-like"/>
    <property type="match status" value="1"/>
</dbReference>
<keyword evidence="8 15" id="KW-0378">Hydrolase</keyword>
<evidence type="ECO:0000256" key="13">
    <source>
        <dbReference type="ARBA" id="ARBA00049861"/>
    </source>
</evidence>
<feature type="binding site" evidence="17">
    <location>
        <position position="203"/>
    </location>
    <ligand>
        <name>substrate</name>
    </ligand>
</feature>
<feature type="binding site" evidence="17">
    <location>
        <position position="157"/>
    </location>
    <ligand>
        <name>NADP(+)</name>
        <dbReference type="ChEBI" id="CHEBI:58349"/>
    </ligand>
</feature>
<dbReference type="InterPro" id="IPR050765">
    <property type="entry name" value="Riboflavin_Biosynth_HTPR"/>
</dbReference>
<dbReference type="GO" id="GO:0008703">
    <property type="term" value="F:5-amino-6-(5-phosphoribosylamino)uracil reductase activity"/>
    <property type="evidence" value="ECO:0007669"/>
    <property type="project" value="UniProtKB-EC"/>
</dbReference>
<dbReference type="InterPro" id="IPR002125">
    <property type="entry name" value="CMP_dCMP_dom"/>
</dbReference>
<dbReference type="PIRSF" id="PIRSF006769">
    <property type="entry name" value="RibD"/>
    <property type="match status" value="1"/>
</dbReference>
<name>A0A2U2MQ79_9BIFI</name>
<comment type="similarity">
    <text evidence="5 15">In the C-terminal section; belongs to the HTP reductase family.</text>
</comment>
<dbReference type="Gene3D" id="3.40.140.10">
    <property type="entry name" value="Cytidine Deaminase, domain 2"/>
    <property type="match status" value="1"/>
</dbReference>
<dbReference type="AlphaFoldDB" id="A0A2U2MQ79"/>
<sequence>MDDREYMSVALDHAKQGAGKVNPNPMVGAVIVRDGRIIATGHHDHFGGWHAERAALEAAKRDGVDVRGATIYVTLEPCCHQGKQPPCSQTLIDAGIGRVVIGSADPNPLVSGKGVRQLRDAGIEVVEGVLRDECDALNEIFMHYIVSHNPFVLLKYAMTLDGRIATRTGASRWITGEQARRRVHEDRGRFASILVGVGTVIADDPRLTCRLDDREDGGHDPIRIVCDSRLRTPLGAAVVRTAHDVPTIIATCVPWSDDAAKPYTDAGCEVLTIDADDEGHVDIAALTSALGARGVDSVMIEGGAGIAWAALRARVVTKVDAYVAPKIFGGADAPAPVGGVGVATPDACFRLTNTTVTSLGDDLLIEGGVDYVHRNS</sequence>
<evidence type="ECO:0000256" key="16">
    <source>
        <dbReference type="PIRSR" id="PIRSR006769-1"/>
    </source>
</evidence>
<feature type="binding site" evidence="18">
    <location>
        <position position="50"/>
    </location>
    <ligand>
        <name>Zn(2+)</name>
        <dbReference type="ChEBI" id="CHEBI:29105"/>
        <note>catalytic</note>
    </ligand>
</feature>
<feature type="binding site" evidence="18">
    <location>
        <position position="87"/>
    </location>
    <ligand>
        <name>Zn(2+)</name>
        <dbReference type="ChEBI" id="CHEBI:29105"/>
        <note>catalytic</note>
    </ligand>
</feature>
<comment type="function">
    <text evidence="1 15">Converts 2,5-diamino-6-(ribosylamino)-4(3h)-pyrimidinone 5'-phosphate into 5-amino-6-(ribosylamino)-2,4(1h,3h)-pyrimidinedione 5'-phosphate.</text>
</comment>
<comment type="catalytic activity">
    <reaction evidence="14 15">
        <text>2,5-diamino-6-hydroxy-4-(5-phosphoribosylamino)-pyrimidine + H2O + H(+) = 5-amino-6-(5-phospho-D-ribosylamino)uracil + NH4(+)</text>
        <dbReference type="Rhea" id="RHEA:21868"/>
        <dbReference type="ChEBI" id="CHEBI:15377"/>
        <dbReference type="ChEBI" id="CHEBI:15378"/>
        <dbReference type="ChEBI" id="CHEBI:28938"/>
        <dbReference type="ChEBI" id="CHEBI:58453"/>
        <dbReference type="ChEBI" id="CHEBI:58614"/>
        <dbReference type="EC" id="3.5.4.26"/>
    </reaction>
</comment>
<dbReference type="GO" id="GO:0008835">
    <property type="term" value="F:diaminohydroxyphosphoribosylaminopyrimidine deaminase activity"/>
    <property type="evidence" value="ECO:0007669"/>
    <property type="project" value="UniProtKB-EC"/>
</dbReference>
<dbReference type="FunFam" id="3.40.140.10:FF:000025">
    <property type="entry name" value="Riboflavin biosynthesis protein RibD"/>
    <property type="match status" value="1"/>
</dbReference>
<evidence type="ECO:0000256" key="8">
    <source>
        <dbReference type="ARBA" id="ARBA00022801"/>
    </source>
</evidence>
<organism evidence="20 21">
    <name type="scientific">Bifidobacterium catulorum</name>
    <dbReference type="NCBI Taxonomy" id="1630173"/>
    <lineage>
        <taxon>Bacteria</taxon>
        <taxon>Bacillati</taxon>
        <taxon>Actinomycetota</taxon>
        <taxon>Actinomycetes</taxon>
        <taxon>Bifidobacteriales</taxon>
        <taxon>Bifidobacteriaceae</taxon>
        <taxon>Bifidobacterium</taxon>
    </lineage>
</organism>
<reference evidence="20 21" key="1">
    <citation type="journal article" date="2018" name="Int. J. Syst. Evol. Microbiol.">
        <title>Bifidobacterium catulorum sp. nov., a novel taxon from the faeces of the baby common marmoset (Callithrix jacchus).</title>
        <authorList>
            <person name="Modesto M."/>
            <person name="Michelini S."/>
            <person name="Oki K."/>
            <person name="Biavati B."/>
            <person name="Watanabe K."/>
            <person name="Mattarelli P."/>
        </authorList>
    </citation>
    <scope>NUCLEOTIDE SEQUENCE [LARGE SCALE GENOMIC DNA]</scope>
    <source>
        <strain evidence="20 21">MRM 8.19</strain>
    </source>
</reference>
<comment type="pathway">
    <text evidence="3 15">Cofactor biosynthesis; riboflavin biosynthesis; 5-amino-6-(D-ribitylamino)uracil from GTP: step 3/4.</text>
</comment>
<feature type="binding site" evidence="17">
    <location>
        <position position="173"/>
    </location>
    <ligand>
        <name>NADP(+)</name>
        <dbReference type="ChEBI" id="CHEBI:58349"/>
    </ligand>
</feature>
<dbReference type="InterPro" id="IPR016193">
    <property type="entry name" value="Cytidine_deaminase-like"/>
</dbReference>
<dbReference type="NCBIfam" id="TIGR00227">
    <property type="entry name" value="ribD_Cterm"/>
    <property type="match status" value="1"/>
</dbReference>
<keyword evidence="11 15" id="KW-0560">Oxidoreductase</keyword>
<dbReference type="Pfam" id="PF00383">
    <property type="entry name" value="dCMP_cyt_deam_1"/>
    <property type="match status" value="1"/>
</dbReference>
<dbReference type="NCBIfam" id="TIGR00326">
    <property type="entry name" value="eubact_ribD"/>
    <property type="match status" value="1"/>
</dbReference>
<gene>
    <name evidence="20" type="primary">ribD</name>
    <name evidence="20" type="ORF">DF200_09965</name>
</gene>
<evidence type="ECO:0000256" key="5">
    <source>
        <dbReference type="ARBA" id="ARBA00007417"/>
    </source>
</evidence>
<evidence type="ECO:0000313" key="21">
    <source>
        <dbReference type="Proteomes" id="UP000245753"/>
    </source>
</evidence>
<protein>
    <recommendedName>
        <fullName evidence="15">Riboflavin biosynthesis protein RibD</fullName>
    </recommendedName>
    <domain>
        <recommendedName>
            <fullName evidence="15">Diaminohydroxyphosphoribosylaminopyrimidine deaminase</fullName>
            <shortName evidence="15">DRAP deaminase</shortName>
            <ecNumber evidence="15">3.5.4.26</ecNumber>
        </recommendedName>
        <alternativeName>
            <fullName evidence="15">Riboflavin-specific deaminase</fullName>
        </alternativeName>
    </domain>
    <domain>
        <recommendedName>
            <fullName evidence="15">5-amino-6-(5-phosphoribosylamino)uracil reductase</fullName>
            <ecNumber evidence="15">1.1.1.193</ecNumber>
        </recommendedName>
        <alternativeName>
            <fullName evidence="15">HTP reductase</fullName>
        </alternativeName>
    </domain>
</protein>
<dbReference type="SUPFAM" id="SSF53927">
    <property type="entry name" value="Cytidine deaminase-like"/>
    <property type="match status" value="1"/>
</dbReference>
<evidence type="ECO:0000256" key="1">
    <source>
        <dbReference type="ARBA" id="ARBA00002151"/>
    </source>
</evidence>
<comment type="cofactor">
    <cofactor evidence="15 18">
        <name>Zn(2+)</name>
        <dbReference type="ChEBI" id="CHEBI:29105"/>
    </cofactor>
    <text evidence="15 18">Binds 1 zinc ion.</text>
</comment>
<comment type="similarity">
    <text evidence="4 15">In the N-terminal section; belongs to the cytidine and deoxycytidylate deaminase family.</text>
</comment>
<evidence type="ECO:0000256" key="7">
    <source>
        <dbReference type="ARBA" id="ARBA00022723"/>
    </source>
</evidence>
<keyword evidence="6 15" id="KW-0686">Riboflavin biosynthesis</keyword>
<evidence type="ECO:0000256" key="11">
    <source>
        <dbReference type="ARBA" id="ARBA00023002"/>
    </source>
</evidence>
<evidence type="ECO:0000313" key="20">
    <source>
        <dbReference type="EMBL" id="PWG58993.1"/>
    </source>
</evidence>
<keyword evidence="9 15" id="KW-0862">Zinc</keyword>
<dbReference type="PROSITE" id="PS51747">
    <property type="entry name" value="CYT_DCMP_DEAMINASES_2"/>
    <property type="match status" value="1"/>
</dbReference>
<dbReference type="RefSeq" id="WP_109138121.1">
    <property type="nucleotide sequence ID" value="NZ_QFFN01000048.1"/>
</dbReference>
<feature type="binding site" evidence="17">
    <location>
        <position position="210"/>
    </location>
    <ligand>
        <name>substrate</name>
    </ligand>
</feature>
<evidence type="ECO:0000259" key="19">
    <source>
        <dbReference type="PROSITE" id="PS51747"/>
    </source>
</evidence>
<feature type="binding site" evidence="18">
    <location>
        <position position="78"/>
    </location>
    <ligand>
        <name>Zn(2+)</name>
        <dbReference type="ChEBI" id="CHEBI:29105"/>
        <note>catalytic</note>
    </ligand>
</feature>
<feature type="binding site" evidence="17">
    <location>
        <begin position="303"/>
        <end position="309"/>
    </location>
    <ligand>
        <name>NADP(+)</name>
        <dbReference type="ChEBI" id="CHEBI:58349"/>
    </ligand>
</feature>
<dbReference type="PANTHER" id="PTHR38011">
    <property type="entry name" value="DIHYDROFOLATE REDUCTASE FAMILY PROTEIN (AFU_ORTHOLOGUE AFUA_8G06820)"/>
    <property type="match status" value="1"/>
</dbReference>
<feature type="binding site" evidence="17">
    <location>
        <position position="171"/>
    </location>
    <ligand>
        <name>substrate</name>
    </ligand>
</feature>
<evidence type="ECO:0000256" key="17">
    <source>
        <dbReference type="PIRSR" id="PIRSR006769-2"/>
    </source>
</evidence>
<evidence type="ECO:0000256" key="18">
    <source>
        <dbReference type="PIRSR" id="PIRSR006769-3"/>
    </source>
</evidence>
<dbReference type="Gene3D" id="3.40.430.10">
    <property type="entry name" value="Dihydrofolate Reductase, subunit A"/>
    <property type="match status" value="1"/>
</dbReference>
<accession>A0A2U2MQ79</accession>
<comment type="caution">
    <text evidence="20">The sequence shown here is derived from an EMBL/GenBank/DDBJ whole genome shotgun (WGS) entry which is preliminary data.</text>
</comment>
<dbReference type="GO" id="GO:0050661">
    <property type="term" value="F:NADP binding"/>
    <property type="evidence" value="ECO:0007669"/>
    <property type="project" value="InterPro"/>
</dbReference>
<evidence type="ECO:0000256" key="14">
    <source>
        <dbReference type="ARBA" id="ARBA00049886"/>
    </source>
</evidence>
<proteinExistence type="inferred from homology"/>
<dbReference type="Pfam" id="PF01872">
    <property type="entry name" value="RibD_C"/>
    <property type="match status" value="1"/>
</dbReference>
<dbReference type="EC" id="3.5.4.26" evidence="15"/>
<evidence type="ECO:0000256" key="6">
    <source>
        <dbReference type="ARBA" id="ARBA00022619"/>
    </source>
</evidence>
<evidence type="ECO:0000256" key="9">
    <source>
        <dbReference type="ARBA" id="ARBA00022833"/>
    </source>
</evidence>
<dbReference type="Proteomes" id="UP000245753">
    <property type="component" value="Unassembled WGS sequence"/>
</dbReference>
<evidence type="ECO:0000256" key="12">
    <source>
        <dbReference type="ARBA" id="ARBA00023268"/>
    </source>
</evidence>
<dbReference type="EMBL" id="QFFN01000048">
    <property type="protein sequence ID" value="PWG58993.1"/>
    <property type="molecule type" value="Genomic_DNA"/>
</dbReference>
<feature type="binding site" evidence="17">
    <location>
        <position position="199"/>
    </location>
    <ligand>
        <name>NADP(+)</name>
        <dbReference type="ChEBI" id="CHEBI:58349"/>
    </ligand>
</feature>